<protein>
    <submittedName>
        <fullName evidence="1">RHS repeat-associated core domain-containing protein</fullName>
    </submittedName>
</protein>
<dbReference type="AlphaFoldDB" id="A0A4R5VZP4"/>
<dbReference type="Proteomes" id="UP001178888">
    <property type="component" value="Unassembled WGS sequence"/>
</dbReference>
<gene>
    <name evidence="2" type="ORF">E2K98_02460</name>
    <name evidence="1" type="ORF">RCG21_09770</name>
</gene>
<dbReference type="RefSeq" id="WP_133332700.1">
    <property type="nucleotide sequence ID" value="NZ_JAVGVR010000001.1"/>
</dbReference>
<dbReference type="EMBL" id="SMYO01000001">
    <property type="protein sequence ID" value="TDK65121.1"/>
    <property type="molecule type" value="Genomic_DNA"/>
</dbReference>
<dbReference type="Proteomes" id="UP000295132">
    <property type="component" value="Unassembled WGS sequence"/>
</dbReference>
<dbReference type="InterPro" id="IPR022385">
    <property type="entry name" value="Rhs_assc_core"/>
</dbReference>
<dbReference type="EMBL" id="JAVGVR010000001">
    <property type="protein sequence ID" value="MDQ6596633.1"/>
    <property type="molecule type" value="Genomic_DNA"/>
</dbReference>
<dbReference type="Gene3D" id="2.180.10.10">
    <property type="entry name" value="RHS repeat-associated core"/>
    <property type="match status" value="1"/>
</dbReference>
<proteinExistence type="predicted"/>
<dbReference type="InterPro" id="IPR050708">
    <property type="entry name" value="T6SS_VgrG/RHS"/>
</dbReference>
<comment type="caution">
    <text evidence="2">The sequence shown here is derived from an EMBL/GenBank/DDBJ whole genome shotgun (WGS) entry which is preliminary data.</text>
</comment>
<evidence type="ECO:0000313" key="3">
    <source>
        <dbReference type="Proteomes" id="UP000295132"/>
    </source>
</evidence>
<reference evidence="2 3" key="1">
    <citation type="submission" date="2019-03" db="EMBL/GenBank/DDBJ databases">
        <title>Bacillus niacini sp. nov. a Nicotinate-Metabolizing Mesophile Isolated from Soil.</title>
        <authorList>
            <person name="Zhang G."/>
        </authorList>
    </citation>
    <scope>NUCLEOTIDE SEQUENCE [LARGE SCALE GENOMIC DNA]</scope>
    <source>
        <strain evidence="2 3">WN066</strain>
    </source>
</reference>
<dbReference type="PANTHER" id="PTHR32305">
    <property type="match status" value="1"/>
</dbReference>
<dbReference type="NCBIfam" id="TIGR03696">
    <property type="entry name" value="Rhs_assc_core"/>
    <property type="match status" value="1"/>
</dbReference>
<organism evidence="2 3">
    <name type="scientific">Bacillus salipaludis</name>
    <dbReference type="NCBI Taxonomy" id="2547811"/>
    <lineage>
        <taxon>Bacteria</taxon>
        <taxon>Bacillati</taxon>
        <taxon>Bacillota</taxon>
        <taxon>Bacilli</taxon>
        <taxon>Bacillales</taxon>
        <taxon>Bacillaceae</taxon>
        <taxon>Bacillus</taxon>
    </lineage>
</organism>
<sequence>MNGHGDVAYLSDGNGKVLVQYTYDAWGNITISTGTLADRNPYHYAGYRWDNAIGMYYWNTRYYNPSTMRFISKDPIDGIK</sequence>
<evidence type="ECO:0000313" key="1">
    <source>
        <dbReference type="EMBL" id="MDQ6596633.1"/>
    </source>
</evidence>
<evidence type="ECO:0000313" key="2">
    <source>
        <dbReference type="EMBL" id="TDK65121.1"/>
    </source>
</evidence>
<accession>A0A4R5VZP4</accession>
<evidence type="ECO:0000313" key="4">
    <source>
        <dbReference type="Proteomes" id="UP001178888"/>
    </source>
</evidence>
<dbReference type="PANTHER" id="PTHR32305:SF17">
    <property type="entry name" value="TRNA NUCLEASE WAPA"/>
    <property type="match status" value="1"/>
</dbReference>
<reference evidence="1" key="2">
    <citation type="submission" date="2023-08" db="EMBL/GenBank/DDBJ databases">
        <title>Nitrogen cycling bacteria in agricultural field soils.</title>
        <authorList>
            <person name="Jang J."/>
        </authorList>
    </citation>
    <scope>NUCLEOTIDE SEQUENCE</scope>
    <source>
        <strain evidence="1">PS3-36</strain>
    </source>
</reference>
<name>A0A4R5VZP4_9BACI</name>
<keyword evidence="4" id="KW-1185">Reference proteome</keyword>